<dbReference type="RefSeq" id="XP_039123838.1">
    <property type="nucleotide sequence ID" value="XM_039267904.1"/>
</dbReference>
<sequence>MGSTSSVPSSYCRSVLVLWYSFPRSHLHPLNNMACRSTCRAWQPCYSAGCPNAPPPSTNVPGSPGPSSQRRGVNNSTDGLEEPYSWSNNNIRNIGVGHNSAEDINMDIQVDEVLRGRDSVLLGVGNTAHKDLALRVSGITVTNVSRGEEDAFHASGSSYMNVNRGGQGSVRIGVGNQSGGDARIVISGNRIRPTSSANHEDGIRRGSTHRGRERWSSPFGDRRRH</sequence>
<gene>
    <name evidence="3" type="primary">LOC120260430</name>
</gene>
<name>A0AB40BA62_DIOCR</name>
<dbReference type="Proteomes" id="UP001515500">
    <property type="component" value="Chromosome 5"/>
</dbReference>
<reference evidence="3" key="1">
    <citation type="submission" date="2025-08" db="UniProtKB">
        <authorList>
            <consortium name="RefSeq"/>
        </authorList>
    </citation>
    <scope>IDENTIFICATION</scope>
</reference>
<evidence type="ECO:0000313" key="3">
    <source>
        <dbReference type="RefSeq" id="XP_039123838.1"/>
    </source>
</evidence>
<feature type="compositionally biased region" description="Polar residues" evidence="1">
    <location>
        <begin position="59"/>
        <end position="78"/>
    </location>
</feature>
<protein>
    <submittedName>
        <fullName evidence="3">Uncharacterized protein LOC120260430</fullName>
    </submittedName>
</protein>
<dbReference type="GeneID" id="120260430"/>
<feature type="region of interest" description="Disordered" evidence="1">
    <location>
        <begin position="56"/>
        <end position="84"/>
    </location>
</feature>
<organism evidence="2 3">
    <name type="scientific">Dioscorea cayennensis subsp. rotundata</name>
    <name type="common">White Guinea yam</name>
    <name type="synonym">Dioscorea rotundata</name>
    <dbReference type="NCBI Taxonomy" id="55577"/>
    <lineage>
        <taxon>Eukaryota</taxon>
        <taxon>Viridiplantae</taxon>
        <taxon>Streptophyta</taxon>
        <taxon>Embryophyta</taxon>
        <taxon>Tracheophyta</taxon>
        <taxon>Spermatophyta</taxon>
        <taxon>Magnoliopsida</taxon>
        <taxon>Liliopsida</taxon>
        <taxon>Dioscoreales</taxon>
        <taxon>Dioscoreaceae</taxon>
        <taxon>Dioscorea</taxon>
    </lineage>
</organism>
<dbReference type="AlphaFoldDB" id="A0AB40BA62"/>
<proteinExistence type="predicted"/>
<evidence type="ECO:0000256" key="1">
    <source>
        <dbReference type="SAM" id="MobiDB-lite"/>
    </source>
</evidence>
<feature type="region of interest" description="Disordered" evidence="1">
    <location>
        <begin position="190"/>
        <end position="225"/>
    </location>
</feature>
<evidence type="ECO:0000313" key="2">
    <source>
        <dbReference type="Proteomes" id="UP001515500"/>
    </source>
</evidence>
<keyword evidence="2" id="KW-1185">Reference proteome</keyword>
<accession>A0AB40BA62</accession>